<dbReference type="InterPro" id="IPR003018">
    <property type="entry name" value="GAF"/>
</dbReference>
<dbReference type="KEGG" id="svn:CP980_29025"/>
<evidence type="ECO:0000259" key="2">
    <source>
        <dbReference type="Pfam" id="PF01590"/>
    </source>
</evidence>
<dbReference type="InterPro" id="IPR029016">
    <property type="entry name" value="GAF-like_dom_sf"/>
</dbReference>
<sequence>MDDPSVALPGGADPAERSRLLRRAHTAFAQDGRVEDPVRAVIAKSWRRCDRAGVSPESAPAVDLAEAELRSYRAQHPLARVMPVFRDLVGAFAAHGAHLLAVCDARGSLLWVEGEAATLRRAERLGFVPGARWAETAMGTNAPGTAVALGEPVQVFGAEHFSRRVHPWTCAAAPVRDPRTGRLLGAVDITGGDGLAHPHSLAFVRAVARAAEAQLALLDPVPPGAGDTLAVLGRDEALLVGGGTTLRLGRRHSEIMALLAHHPAGLSGEELAIALYEDESVSPVTLRAEMSRLRGLLGDRAPLSRPYRTAAPLEADSTVVTRHLAAGAVSAALQHYAGPLLPGSTAPGIVRLRRRIEDQARAAVIARADAGLLTDWVCSPWGADDAAAWRALAEALPQEGRPAALARVRALDEELGGGPAGKPGGEPGSGPRPGHPRGEPAPPPPRRATYSQPARS</sequence>
<dbReference type="AlphaFoldDB" id="A0A5J6JBH2"/>
<feature type="domain" description="GAF" evidence="2">
    <location>
        <begin position="100"/>
        <end position="215"/>
    </location>
</feature>
<dbReference type="GeneID" id="95614589"/>
<proteinExistence type="predicted"/>
<feature type="compositionally biased region" description="Gly residues" evidence="1">
    <location>
        <begin position="416"/>
        <end position="428"/>
    </location>
</feature>
<feature type="region of interest" description="Disordered" evidence="1">
    <location>
        <begin position="409"/>
        <end position="456"/>
    </location>
</feature>
<keyword evidence="4" id="KW-1185">Reference proteome</keyword>
<evidence type="ECO:0000313" key="3">
    <source>
        <dbReference type="EMBL" id="QEV48587.1"/>
    </source>
</evidence>
<organism evidence="3 4">
    <name type="scientific">Streptomyces vinaceus</name>
    <dbReference type="NCBI Taxonomy" id="1960"/>
    <lineage>
        <taxon>Bacteria</taxon>
        <taxon>Bacillati</taxon>
        <taxon>Actinomycetota</taxon>
        <taxon>Actinomycetes</taxon>
        <taxon>Kitasatosporales</taxon>
        <taxon>Streptomycetaceae</taxon>
        <taxon>Streptomyces</taxon>
    </lineage>
</organism>
<dbReference type="RefSeq" id="WP_150529396.1">
    <property type="nucleotide sequence ID" value="NZ_BNBW01000003.1"/>
</dbReference>
<dbReference type="Pfam" id="PF01590">
    <property type="entry name" value="GAF"/>
    <property type="match status" value="1"/>
</dbReference>
<evidence type="ECO:0000256" key="1">
    <source>
        <dbReference type="SAM" id="MobiDB-lite"/>
    </source>
</evidence>
<dbReference type="EMBL" id="CP023692">
    <property type="protein sequence ID" value="QEV48587.1"/>
    <property type="molecule type" value="Genomic_DNA"/>
</dbReference>
<dbReference type="Gene3D" id="3.30.450.40">
    <property type="match status" value="1"/>
</dbReference>
<gene>
    <name evidence="3" type="ORF">CP980_29025</name>
</gene>
<accession>A0A5J6JBH2</accession>
<evidence type="ECO:0000313" key="4">
    <source>
        <dbReference type="Proteomes" id="UP000325563"/>
    </source>
</evidence>
<name>A0A5J6JBH2_STRVI</name>
<dbReference type="Proteomes" id="UP000325563">
    <property type="component" value="Chromosome"/>
</dbReference>
<protein>
    <submittedName>
        <fullName evidence="3">Transcriptional regulator</fullName>
    </submittedName>
</protein>
<reference evidence="3 4" key="1">
    <citation type="submission" date="2017-09" db="EMBL/GenBank/DDBJ databases">
        <authorList>
            <person name="Lee N."/>
            <person name="Cho B.-K."/>
        </authorList>
    </citation>
    <scope>NUCLEOTIDE SEQUENCE [LARGE SCALE GENOMIC DNA]</scope>
    <source>
        <strain evidence="3 4">ATCC 27476</strain>
    </source>
</reference>